<protein>
    <submittedName>
        <fullName evidence="2">Glucose-1-phosphate cytidylyltransferase</fullName>
    </submittedName>
</protein>
<dbReference type="AlphaFoldDB" id="A0A1H7Z8G9"/>
<reference evidence="2 3" key="1">
    <citation type="submission" date="2016-10" db="EMBL/GenBank/DDBJ databases">
        <authorList>
            <person name="de Groot N.N."/>
        </authorList>
    </citation>
    <scope>NUCLEOTIDE SEQUENCE [LARGE SCALE GENOMIC DNA]</scope>
    <source>
        <strain evidence="2 3">DSM 8423</strain>
    </source>
</reference>
<dbReference type="NCBIfam" id="TIGR02623">
    <property type="entry name" value="G1P_cyt_trans"/>
    <property type="match status" value="1"/>
</dbReference>
<evidence type="ECO:0000313" key="2">
    <source>
        <dbReference type="EMBL" id="SEM54720.1"/>
    </source>
</evidence>
<dbReference type="PANTHER" id="PTHR47183:SF1">
    <property type="entry name" value="GLUCOSE-1-PHOSPHATE CYTIDYLYLTRANSFERASE"/>
    <property type="match status" value="1"/>
</dbReference>
<keyword evidence="3" id="KW-1185">Reference proteome</keyword>
<keyword evidence="2" id="KW-0548">Nucleotidyltransferase</keyword>
<dbReference type="Pfam" id="PF00483">
    <property type="entry name" value="NTP_transferase"/>
    <property type="match status" value="1"/>
</dbReference>
<dbReference type="Gene3D" id="3.90.550.10">
    <property type="entry name" value="Spore Coat Polysaccharide Biosynthesis Protein SpsA, Chain A"/>
    <property type="match status" value="1"/>
</dbReference>
<dbReference type="InterPro" id="IPR029044">
    <property type="entry name" value="Nucleotide-diphossugar_trans"/>
</dbReference>
<dbReference type="PANTHER" id="PTHR47183">
    <property type="entry name" value="GLUCOSE-1-PHOSPHATE CYTIDYLYLTRANSFERASE-RELATED"/>
    <property type="match status" value="1"/>
</dbReference>
<dbReference type="GO" id="GO:0047343">
    <property type="term" value="F:glucose-1-phosphate cytidylyltransferase activity"/>
    <property type="evidence" value="ECO:0007669"/>
    <property type="project" value="InterPro"/>
</dbReference>
<dbReference type="InterPro" id="IPR005835">
    <property type="entry name" value="NTP_transferase_dom"/>
</dbReference>
<feature type="domain" description="Nucleotidyl transferase" evidence="1">
    <location>
        <begin position="2"/>
        <end position="202"/>
    </location>
</feature>
<dbReference type="CDD" id="cd02524">
    <property type="entry name" value="G1P_cytidylyltransferase"/>
    <property type="match status" value="1"/>
</dbReference>
<gene>
    <name evidence="2" type="ORF">SAMN04489760_12120</name>
</gene>
<dbReference type="STRING" id="43775.SAMN04489760_12120"/>
<accession>A0A1H7Z8G9</accession>
<dbReference type="GO" id="GO:0009243">
    <property type="term" value="P:O antigen biosynthetic process"/>
    <property type="evidence" value="ECO:0007669"/>
    <property type="project" value="InterPro"/>
</dbReference>
<evidence type="ECO:0000313" key="3">
    <source>
        <dbReference type="Proteomes" id="UP000198744"/>
    </source>
</evidence>
<name>A0A1H7Z8G9_9BACT</name>
<dbReference type="RefSeq" id="WP_093884139.1">
    <property type="nucleotide sequence ID" value="NZ_FOBS01000021.1"/>
</dbReference>
<dbReference type="SUPFAM" id="SSF53448">
    <property type="entry name" value="Nucleotide-diphospho-sugar transferases"/>
    <property type="match status" value="1"/>
</dbReference>
<organism evidence="2 3">
    <name type="scientific">Syntrophus gentianae</name>
    <dbReference type="NCBI Taxonomy" id="43775"/>
    <lineage>
        <taxon>Bacteria</taxon>
        <taxon>Pseudomonadati</taxon>
        <taxon>Thermodesulfobacteriota</taxon>
        <taxon>Syntrophia</taxon>
        <taxon>Syntrophales</taxon>
        <taxon>Syntrophaceae</taxon>
        <taxon>Syntrophus</taxon>
    </lineage>
</organism>
<dbReference type="EMBL" id="FOBS01000021">
    <property type="protein sequence ID" value="SEM54720.1"/>
    <property type="molecule type" value="Genomic_DNA"/>
</dbReference>
<dbReference type="Proteomes" id="UP000198744">
    <property type="component" value="Unassembled WGS sequence"/>
</dbReference>
<evidence type="ECO:0000259" key="1">
    <source>
        <dbReference type="Pfam" id="PF00483"/>
    </source>
</evidence>
<sequence>MKVVILAGGMGTRIGEESHLKPKPMIEIGERPILWHIMKHYARYGFNDFIIALGYKGEMIKRYFLDYYTSNHDLTVSLVDGSVQSLNRNRCEPWKVQLIDTGRLTLTGGRLKQLASLIHEDAFMMTYGDGVSDVNLEELLKFHRENKGLVTLTAVRPPARFGALEFEGNRICHFKEKSTLHEGWINGGFFVMDTDALNYIEGDVMWEHAPMEKLAGDGELYAYKHEGFWQCMDTVRDRQYLESLWKANSAPWKSW</sequence>
<proteinExistence type="predicted"/>
<dbReference type="InterPro" id="IPR013446">
    <property type="entry name" value="G1P_cyt_trans-like"/>
</dbReference>
<dbReference type="OrthoDB" id="9788272at2"/>
<keyword evidence="2" id="KW-0808">Transferase</keyword>
<dbReference type="InterPro" id="IPR046981">
    <property type="entry name" value="G1P_cyt_trans"/>
</dbReference>